<protein>
    <submittedName>
        <fullName evidence="2">C3H1-type domain-containing protein</fullName>
    </submittedName>
</protein>
<reference evidence="2" key="1">
    <citation type="submission" date="2022-11" db="UniProtKB">
        <authorList>
            <consortium name="WormBaseParasite"/>
        </authorList>
    </citation>
    <scope>IDENTIFICATION</scope>
</reference>
<dbReference type="Proteomes" id="UP000887576">
    <property type="component" value="Unplaced"/>
</dbReference>
<dbReference type="WBParaSite" id="JU765_v2.g14957.t1">
    <property type="protein sequence ID" value="JU765_v2.g14957.t1"/>
    <property type="gene ID" value="JU765_v2.g14957"/>
</dbReference>
<evidence type="ECO:0000313" key="1">
    <source>
        <dbReference type="Proteomes" id="UP000887576"/>
    </source>
</evidence>
<organism evidence="1 2">
    <name type="scientific">Panagrolaimus sp. JU765</name>
    <dbReference type="NCBI Taxonomy" id="591449"/>
    <lineage>
        <taxon>Eukaryota</taxon>
        <taxon>Metazoa</taxon>
        <taxon>Ecdysozoa</taxon>
        <taxon>Nematoda</taxon>
        <taxon>Chromadorea</taxon>
        <taxon>Rhabditida</taxon>
        <taxon>Tylenchina</taxon>
        <taxon>Panagrolaimomorpha</taxon>
        <taxon>Panagrolaimoidea</taxon>
        <taxon>Panagrolaimidae</taxon>
        <taxon>Panagrolaimus</taxon>
    </lineage>
</organism>
<proteinExistence type="predicted"/>
<accession>A0AC34QCR6</accession>
<evidence type="ECO:0000313" key="2">
    <source>
        <dbReference type="WBParaSite" id="JU765_v2.g14957.t1"/>
    </source>
</evidence>
<name>A0AC34QCR6_9BILA</name>
<sequence>MFQKGGFQVGVVWNPSMLFNENCSLTENVPPISDLTQYINPEIHFVHPALRGNQGLNGSNIRKQPRPDTYKTVMCQAWLESAHCSFGADCKFAHGETELRPAKLPIRNSLKYKTKLCDKYTTTGICPYGARCLFIHPDPRTSAMYRQNAIAQTLVRQSVGLPFSVSAQQLSMPPPPTLPLLTTNKNKSFPAPPMFSSSLQPSTTFNTSRPHPSWPLESHRLFCKEEEAFIMDQQNQGFQIDSPDMIDEEHQLAQTLARVLDLSMRNGYFD</sequence>